<proteinExistence type="predicted"/>
<dbReference type="CTD" id="36373315"/>
<evidence type="ECO:0000256" key="2">
    <source>
        <dbReference type="SAM" id="SignalP"/>
    </source>
</evidence>
<sequence length="381" mass="43673">MRFIILVFSFIIGTTANRDYLALNCKPKSSGTCLIFLTPEGKTFKNYFLPCLDGLTYAALAMGTAGYEVDPKKILGQANEDIEENVTQGDYKCFWKKLNDRDIAPKEDVSVILIAEINSFFLPDDYKNKSSVFNAQARFDSLRDFRPVTLCLASSDFKSFGCNGNSSESSEPMTVLSIDFGMADYTRNTEYVIKIINKIIKEEVDQNIMKKITKMLNLTYSDPTNVTVIDDLKKAEEYMAYLKENSLTSPVTFQITRRPMVVTQSFYKPKVLTKSSRRPKTITQSSRKPRVTMRYIRKFIRTTARPTTKRFTNFRTRVTLKPAIKKKEYTRITTTKKLIKTTLRPTTKLYSKSNSEVKPKSKVTQPSRIPVRIRSNFAQND</sequence>
<dbReference type="EMBL" id="LN609405">
    <property type="protein sequence ID" value="CEF60948.1"/>
    <property type="molecule type" value="Genomic_DNA"/>
</dbReference>
<name>A0A090MRS4_STRRB</name>
<evidence type="ECO:0000313" key="3">
    <source>
        <dbReference type="EMBL" id="CEF60948.1"/>
    </source>
</evidence>
<dbReference type="WormBase" id="SRAE_0000008000">
    <property type="protein sequence ID" value="SRP03307"/>
    <property type="gene ID" value="WBGene00255817"/>
</dbReference>
<keyword evidence="2" id="KW-0732">Signal</keyword>
<feature type="region of interest" description="Disordered" evidence="1">
    <location>
        <begin position="350"/>
        <end position="381"/>
    </location>
</feature>
<feature type="chain" id="PRO_5015031334" evidence="2">
    <location>
        <begin position="17"/>
        <end position="381"/>
    </location>
</feature>
<protein>
    <submittedName>
        <fullName evidence="3 5">Uncharacterized protein</fullName>
    </submittedName>
</protein>
<dbReference type="WBParaSite" id="SRAE_0000008000.1">
    <property type="protein sequence ID" value="SRAE_0000008000.1"/>
    <property type="gene ID" value="WBGene00255817"/>
</dbReference>
<evidence type="ECO:0000313" key="6">
    <source>
        <dbReference type="WormBase" id="SRAE_0000008000"/>
    </source>
</evidence>
<evidence type="ECO:0000256" key="1">
    <source>
        <dbReference type="SAM" id="MobiDB-lite"/>
    </source>
</evidence>
<accession>A0A090MRS4</accession>
<evidence type="ECO:0000313" key="5">
    <source>
        <dbReference type="WBParaSite" id="SRAE_0000008000.1"/>
    </source>
</evidence>
<dbReference type="RefSeq" id="XP_024500157.1">
    <property type="nucleotide sequence ID" value="XM_024645923.1"/>
</dbReference>
<gene>
    <name evidence="3 5 6" type="ORF">SRAE_0000008000</name>
</gene>
<organism evidence="3">
    <name type="scientific">Strongyloides ratti</name>
    <name type="common">Parasitic roundworm</name>
    <dbReference type="NCBI Taxonomy" id="34506"/>
    <lineage>
        <taxon>Eukaryota</taxon>
        <taxon>Metazoa</taxon>
        <taxon>Ecdysozoa</taxon>
        <taxon>Nematoda</taxon>
        <taxon>Chromadorea</taxon>
        <taxon>Rhabditida</taxon>
        <taxon>Tylenchina</taxon>
        <taxon>Panagrolaimomorpha</taxon>
        <taxon>Strongyloidoidea</taxon>
        <taxon>Strongyloididae</taxon>
        <taxon>Strongyloides</taxon>
    </lineage>
</organism>
<feature type="compositionally biased region" description="Polar residues" evidence="1">
    <location>
        <begin position="350"/>
        <end position="367"/>
    </location>
</feature>
<feature type="signal peptide" evidence="2">
    <location>
        <begin position="1"/>
        <end position="16"/>
    </location>
</feature>
<dbReference type="GeneID" id="36373315"/>
<evidence type="ECO:0000313" key="4">
    <source>
        <dbReference type="Proteomes" id="UP000035682"/>
    </source>
</evidence>
<keyword evidence="4" id="KW-1185">Reference proteome</keyword>
<dbReference type="AlphaFoldDB" id="A0A090MRS4"/>
<dbReference type="Proteomes" id="UP000035682">
    <property type="component" value="Unplaced"/>
</dbReference>
<reference evidence="3" key="1">
    <citation type="submission" date="2014-09" db="EMBL/GenBank/DDBJ databases">
        <authorList>
            <person name="Aslett A.Martin."/>
        </authorList>
    </citation>
    <scope>NUCLEOTIDE SEQUENCE</scope>
    <source>
        <strain evidence="3">ED321 Heterogonic</strain>
    </source>
</reference>
<reference evidence="4" key="2">
    <citation type="submission" date="2014-09" db="EMBL/GenBank/DDBJ databases">
        <authorList>
            <person name="Martin A.A."/>
        </authorList>
    </citation>
    <scope>NUCLEOTIDE SEQUENCE</scope>
    <source>
        <strain evidence="4">ED321</strain>
    </source>
</reference>
<reference evidence="5" key="3">
    <citation type="submission" date="2020-12" db="UniProtKB">
        <authorList>
            <consortium name="WormBaseParasite"/>
        </authorList>
    </citation>
    <scope>IDENTIFICATION</scope>
</reference>